<reference evidence="3" key="3">
    <citation type="submission" date="2016-03" db="UniProtKB">
        <authorList>
            <consortium name="EnsemblProtists"/>
        </authorList>
    </citation>
    <scope>IDENTIFICATION</scope>
</reference>
<sequence>MKHTAPLLKSPPALQDLPPCMNASDIGTLLLISGANVFDPTPRGRMDILVGGGKVLRMFEGGGFDPAELERKGLLRVVDASGLIATPGLVDMHVHLTGGGGEAGPASRVPQPRLSEFIQGGLTTVVGLLGTDSISRSLESLSMTVAGLNLLPISAFMYTGAYKTLPESPNLLGSVMKDIALLETVVGVKVSALPSQPGIASDRSVEVAISDFRGSQPTLSHMVNLAADAKVGGMLGGKSGIVYLHIGSNVEKLDMLWDIVNITGLPKTQVVPTHVGRTPELARASAMWLRDGGIVDVTANSKAADVVEAYINAGLPLERVCAFGSLPKFDSNKQLIGYSYAKPTRLVNFLREMLARGHNLAEILPLVTYNPSATLKLPRGKGRIVEGGDADIALWKLNDKATEAKENLVLKGLFSKGMTALSSTCVATDMFGRIRST</sequence>
<dbReference type="RefSeq" id="XP_005840372.1">
    <property type="nucleotide sequence ID" value="XM_005840315.1"/>
</dbReference>
<dbReference type="InterPro" id="IPR050378">
    <property type="entry name" value="Metallo-dep_Hydrolases_sf"/>
</dbReference>
<dbReference type="eggNOG" id="ENOG502RKJK">
    <property type="taxonomic scope" value="Eukaryota"/>
</dbReference>
<keyword evidence="4" id="KW-1185">Reference proteome</keyword>
<dbReference type="SUPFAM" id="SSF51556">
    <property type="entry name" value="Metallo-dependent hydrolases"/>
    <property type="match status" value="1"/>
</dbReference>
<dbReference type="Proteomes" id="UP000011087">
    <property type="component" value="Unassembled WGS sequence"/>
</dbReference>
<proteinExistence type="inferred from homology"/>
<protein>
    <submittedName>
        <fullName evidence="2 3">Uncharacterized protein</fullName>
    </submittedName>
</protein>
<reference evidence="4" key="2">
    <citation type="submission" date="2012-11" db="EMBL/GenBank/DDBJ databases">
        <authorList>
            <person name="Kuo A."/>
            <person name="Curtis B.A."/>
            <person name="Tanifuji G."/>
            <person name="Burki F."/>
            <person name="Gruber A."/>
            <person name="Irimia M."/>
            <person name="Maruyama S."/>
            <person name="Arias M.C."/>
            <person name="Ball S.G."/>
            <person name="Gile G.H."/>
            <person name="Hirakawa Y."/>
            <person name="Hopkins J.F."/>
            <person name="Rensing S.A."/>
            <person name="Schmutz J."/>
            <person name="Symeonidi A."/>
            <person name="Elias M."/>
            <person name="Eveleigh R.J."/>
            <person name="Herman E.K."/>
            <person name="Klute M.J."/>
            <person name="Nakayama T."/>
            <person name="Obornik M."/>
            <person name="Reyes-Prieto A."/>
            <person name="Armbrust E.V."/>
            <person name="Aves S.J."/>
            <person name="Beiko R.G."/>
            <person name="Coutinho P."/>
            <person name="Dacks J.B."/>
            <person name="Durnford D.G."/>
            <person name="Fast N.M."/>
            <person name="Green B.R."/>
            <person name="Grisdale C."/>
            <person name="Hempe F."/>
            <person name="Henrissat B."/>
            <person name="Hoppner M.P."/>
            <person name="Ishida K.-I."/>
            <person name="Kim E."/>
            <person name="Koreny L."/>
            <person name="Kroth P.G."/>
            <person name="Liu Y."/>
            <person name="Malik S.-B."/>
            <person name="Maier U.G."/>
            <person name="McRose D."/>
            <person name="Mock T."/>
            <person name="Neilson J.A."/>
            <person name="Onodera N.T."/>
            <person name="Poole A.M."/>
            <person name="Pritham E.J."/>
            <person name="Richards T.A."/>
            <person name="Rocap G."/>
            <person name="Roy S.W."/>
            <person name="Sarai C."/>
            <person name="Schaack S."/>
            <person name="Shirato S."/>
            <person name="Slamovits C.H."/>
            <person name="Spencer D.F."/>
            <person name="Suzuki S."/>
            <person name="Worden A.Z."/>
            <person name="Zauner S."/>
            <person name="Barry K."/>
            <person name="Bell C."/>
            <person name="Bharti A.K."/>
            <person name="Crow J.A."/>
            <person name="Grimwood J."/>
            <person name="Kramer R."/>
            <person name="Lindquist E."/>
            <person name="Lucas S."/>
            <person name="Salamov A."/>
            <person name="McFadden G.I."/>
            <person name="Lane C.E."/>
            <person name="Keeling P.J."/>
            <person name="Gray M.W."/>
            <person name="Grigoriev I.V."/>
            <person name="Archibald J.M."/>
        </authorList>
    </citation>
    <scope>NUCLEOTIDE SEQUENCE</scope>
    <source>
        <strain evidence="4">CCMP2712</strain>
    </source>
</reference>
<evidence type="ECO:0000313" key="2">
    <source>
        <dbReference type="EMBL" id="EKX53392.1"/>
    </source>
</evidence>
<accession>L1JYF8</accession>
<dbReference type="EnsemblProtists" id="EKX53392">
    <property type="protein sequence ID" value="EKX53392"/>
    <property type="gene ID" value="GUITHDRAFT_101094"/>
</dbReference>
<dbReference type="PANTHER" id="PTHR11647">
    <property type="entry name" value="HYDRANTOINASE/DIHYDROPYRIMIDINASE FAMILY MEMBER"/>
    <property type="match status" value="1"/>
</dbReference>
<dbReference type="Gene3D" id="3.20.20.140">
    <property type="entry name" value="Metal-dependent hydrolases"/>
    <property type="match status" value="1"/>
</dbReference>
<dbReference type="GeneID" id="17309945"/>
<organism evidence="2">
    <name type="scientific">Guillardia theta (strain CCMP2712)</name>
    <name type="common">Cryptophyte</name>
    <dbReference type="NCBI Taxonomy" id="905079"/>
    <lineage>
        <taxon>Eukaryota</taxon>
        <taxon>Cryptophyceae</taxon>
        <taxon>Pyrenomonadales</taxon>
        <taxon>Geminigeraceae</taxon>
        <taxon>Guillardia</taxon>
    </lineage>
</organism>
<dbReference type="HOGENOM" id="CLU_058216_0_0_1"/>
<dbReference type="AlphaFoldDB" id="L1JYF8"/>
<evidence type="ECO:0000313" key="3">
    <source>
        <dbReference type="EnsemblProtists" id="EKX53392"/>
    </source>
</evidence>
<evidence type="ECO:0000313" key="4">
    <source>
        <dbReference type="Proteomes" id="UP000011087"/>
    </source>
</evidence>
<dbReference type="EMBL" id="JH992970">
    <property type="protein sequence ID" value="EKX53392.1"/>
    <property type="molecule type" value="Genomic_DNA"/>
</dbReference>
<comment type="similarity">
    <text evidence="1">Belongs to the metallo-dependent hydrolases superfamily. Hydantoinase/dihydropyrimidinase family.</text>
</comment>
<reference evidence="2 4" key="1">
    <citation type="journal article" date="2012" name="Nature">
        <title>Algal genomes reveal evolutionary mosaicism and the fate of nucleomorphs.</title>
        <authorList>
            <consortium name="DOE Joint Genome Institute"/>
            <person name="Curtis B.A."/>
            <person name="Tanifuji G."/>
            <person name="Burki F."/>
            <person name="Gruber A."/>
            <person name="Irimia M."/>
            <person name="Maruyama S."/>
            <person name="Arias M.C."/>
            <person name="Ball S.G."/>
            <person name="Gile G.H."/>
            <person name="Hirakawa Y."/>
            <person name="Hopkins J.F."/>
            <person name="Kuo A."/>
            <person name="Rensing S.A."/>
            <person name="Schmutz J."/>
            <person name="Symeonidi A."/>
            <person name="Elias M."/>
            <person name="Eveleigh R.J."/>
            <person name="Herman E.K."/>
            <person name="Klute M.J."/>
            <person name="Nakayama T."/>
            <person name="Obornik M."/>
            <person name="Reyes-Prieto A."/>
            <person name="Armbrust E.V."/>
            <person name="Aves S.J."/>
            <person name="Beiko R.G."/>
            <person name="Coutinho P."/>
            <person name="Dacks J.B."/>
            <person name="Durnford D.G."/>
            <person name="Fast N.M."/>
            <person name="Green B.R."/>
            <person name="Grisdale C.J."/>
            <person name="Hempel F."/>
            <person name="Henrissat B."/>
            <person name="Hoppner M.P."/>
            <person name="Ishida K."/>
            <person name="Kim E."/>
            <person name="Koreny L."/>
            <person name="Kroth P.G."/>
            <person name="Liu Y."/>
            <person name="Malik S.B."/>
            <person name="Maier U.G."/>
            <person name="McRose D."/>
            <person name="Mock T."/>
            <person name="Neilson J.A."/>
            <person name="Onodera N.T."/>
            <person name="Poole A.M."/>
            <person name="Pritham E.J."/>
            <person name="Richards T.A."/>
            <person name="Rocap G."/>
            <person name="Roy S.W."/>
            <person name="Sarai C."/>
            <person name="Schaack S."/>
            <person name="Shirato S."/>
            <person name="Slamovits C.H."/>
            <person name="Spencer D.F."/>
            <person name="Suzuki S."/>
            <person name="Worden A.Z."/>
            <person name="Zauner S."/>
            <person name="Barry K."/>
            <person name="Bell C."/>
            <person name="Bharti A.K."/>
            <person name="Crow J.A."/>
            <person name="Grimwood J."/>
            <person name="Kramer R."/>
            <person name="Lindquist E."/>
            <person name="Lucas S."/>
            <person name="Salamov A."/>
            <person name="McFadden G.I."/>
            <person name="Lane C.E."/>
            <person name="Keeling P.J."/>
            <person name="Gray M.W."/>
            <person name="Grigoriev I.V."/>
            <person name="Archibald J.M."/>
        </authorList>
    </citation>
    <scope>NUCLEOTIDE SEQUENCE</scope>
    <source>
        <strain evidence="2 4">CCMP2712</strain>
    </source>
</reference>
<dbReference type="GO" id="GO:0016810">
    <property type="term" value="F:hydrolase activity, acting on carbon-nitrogen (but not peptide) bonds"/>
    <property type="evidence" value="ECO:0007669"/>
    <property type="project" value="InterPro"/>
</dbReference>
<evidence type="ECO:0000256" key="1">
    <source>
        <dbReference type="ARBA" id="ARBA00008829"/>
    </source>
</evidence>
<dbReference type="SUPFAM" id="SSF51338">
    <property type="entry name" value="Composite domain of metallo-dependent hydrolases"/>
    <property type="match status" value="1"/>
</dbReference>
<dbReference type="OMA" id="FIPTHIN"/>
<dbReference type="OrthoDB" id="5595695at2759"/>
<gene>
    <name evidence="2" type="ORF">GUITHDRAFT_101094</name>
</gene>
<dbReference type="InterPro" id="IPR032466">
    <property type="entry name" value="Metal_Hydrolase"/>
</dbReference>
<dbReference type="Gene3D" id="2.30.40.10">
    <property type="entry name" value="Urease, subunit C, domain 1"/>
    <property type="match status" value="1"/>
</dbReference>
<name>L1JYF8_GUITC</name>
<dbReference type="InterPro" id="IPR011059">
    <property type="entry name" value="Metal-dep_hydrolase_composite"/>
</dbReference>
<dbReference type="KEGG" id="gtt:GUITHDRAFT_101094"/>
<dbReference type="PANTHER" id="PTHR11647:SF1">
    <property type="entry name" value="COLLAPSIN RESPONSE MEDIATOR PROTEIN"/>
    <property type="match status" value="1"/>
</dbReference>
<dbReference type="PaxDb" id="55529-EKX53392"/>